<feature type="non-terminal residue" evidence="1">
    <location>
        <position position="1"/>
    </location>
</feature>
<sequence length="100" mass="11782">VSSENLDFPHHHNFATKSTLEPNICLMLSISPCPKYASNYIKLHHSCRIQVFVHISLHPNTRTHFSNRIFDREKKNRYDYAIEFWVGRPLGSLTLNFVQR</sequence>
<dbReference type="AlphaFoldDB" id="A0A061RCT6"/>
<reference evidence="1" key="1">
    <citation type="submission" date="2014-05" db="EMBL/GenBank/DDBJ databases">
        <title>The transcriptome of the halophilic microalga Tetraselmis sp. GSL018 isolated from the Great Salt Lake, Utah.</title>
        <authorList>
            <person name="Jinkerson R.E."/>
            <person name="D'Adamo S."/>
            <person name="Posewitz M.C."/>
        </authorList>
    </citation>
    <scope>NUCLEOTIDE SEQUENCE</scope>
    <source>
        <strain evidence="1">GSL018</strain>
    </source>
</reference>
<proteinExistence type="predicted"/>
<organism evidence="1">
    <name type="scientific">Tetraselmis sp. GSL018</name>
    <dbReference type="NCBI Taxonomy" id="582737"/>
    <lineage>
        <taxon>Eukaryota</taxon>
        <taxon>Viridiplantae</taxon>
        <taxon>Chlorophyta</taxon>
        <taxon>core chlorophytes</taxon>
        <taxon>Chlorodendrophyceae</taxon>
        <taxon>Chlorodendrales</taxon>
        <taxon>Chlorodendraceae</taxon>
        <taxon>Tetraselmis</taxon>
    </lineage>
</organism>
<dbReference type="EMBL" id="GBEZ01015397">
    <property type="protein sequence ID" value="JAC70762.1"/>
    <property type="molecule type" value="Transcribed_RNA"/>
</dbReference>
<protein>
    <submittedName>
        <fullName evidence="1">Uncharacterized protein</fullName>
    </submittedName>
</protein>
<accession>A0A061RCT6</accession>
<gene>
    <name evidence="1" type="ORF">TSPGSL018_3412</name>
</gene>
<name>A0A061RCT6_9CHLO</name>
<evidence type="ECO:0000313" key="1">
    <source>
        <dbReference type="EMBL" id="JAC70762.1"/>
    </source>
</evidence>